<dbReference type="InterPro" id="IPR050266">
    <property type="entry name" value="AB_hydrolase_sf"/>
</dbReference>
<protein>
    <submittedName>
        <fullName evidence="2">Pimeloyl-ACP methyl ester carboxylesterase</fullName>
    </submittedName>
</protein>
<dbReference type="InterPro" id="IPR000073">
    <property type="entry name" value="AB_hydrolase_1"/>
</dbReference>
<gene>
    <name evidence="2" type="ORF">BECKDK2373C_GA0170839_102119</name>
</gene>
<dbReference type="PANTHER" id="PTHR43798">
    <property type="entry name" value="MONOACYLGLYCEROL LIPASE"/>
    <property type="match status" value="1"/>
</dbReference>
<reference evidence="2" key="1">
    <citation type="submission" date="2019-02" db="EMBL/GenBank/DDBJ databases">
        <authorList>
            <person name="Gruber-Vodicka R. H."/>
            <person name="Seah K. B. B."/>
        </authorList>
    </citation>
    <scope>NUCLEOTIDE SEQUENCE</scope>
    <source>
        <strain evidence="2">BECK_DK161</strain>
    </source>
</reference>
<dbReference type="InterPro" id="IPR029058">
    <property type="entry name" value="AB_hydrolase_fold"/>
</dbReference>
<sequence length="291" mass="32918">MNLHEEHLIFTCRDGLSLFCRDFHDDSPAFRDREKTPVLCLPGLTRNSKDFIPLARRHGGRRRFVCPDFRGRGLSAWDPDPTRYHPTTYVEDMWELLARLDIPRVVIIGTSLGGLMAMLMANLRSEAVAGIVLNDIGPEVNPLGLARVSGYVGRLSDVKDWDEAARQVREVYEIALPDLDEDAWREYTGWQYREDGTGVPRLEYDPALGDTLRDRGGVPPDLWPLFEGLRGVPVLALRGTLSDILSQETFDRMRAVKPDTRAVLVPDRGHVPILNEPVCIRAMDAFLDEIE</sequence>
<evidence type="ECO:0000259" key="1">
    <source>
        <dbReference type="Pfam" id="PF12697"/>
    </source>
</evidence>
<dbReference type="Gene3D" id="3.40.50.1820">
    <property type="entry name" value="alpha/beta hydrolase"/>
    <property type="match status" value="1"/>
</dbReference>
<organism evidence="2">
    <name type="scientific">Candidatus Kentrum sp. DK</name>
    <dbReference type="NCBI Taxonomy" id="2126562"/>
    <lineage>
        <taxon>Bacteria</taxon>
        <taxon>Pseudomonadati</taxon>
        <taxon>Pseudomonadota</taxon>
        <taxon>Gammaproteobacteria</taxon>
        <taxon>Candidatus Kentrum</taxon>
    </lineage>
</organism>
<dbReference type="Pfam" id="PF12697">
    <property type="entry name" value="Abhydrolase_6"/>
    <property type="match status" value="1"/>
</dbReference>
<dbReference type="GO" id="GO:0016020">
    <property type="term" value="C:membrane"/>
    <property type="evidence" value="ECO:0007669"/>
    <property type="project" value="TreeGrafter"/>
</dbReference>
<evidence type="ECO:0000313" key="2">
    <source>
        <dbReference type="EMBL" id="VFJ48281.1"/>
    </source>
</evidence>
<accession>A0A450S8S5</accession>
<name>A0A450S8S5_9GAMM</name>
<dbReference type="PANTHER" id="PTHR43798:SF33">
    <property type="entry name" value="HYDROLASE, PUTATIVE (AFU_ORTHOLOGUE AFUA_2G14860)-RELATED"/>
    <property type="match status" value="1"/>
</dbReference>
<dbReference type="SUPFAM" id="SSF53474">
    <property type="entry name" value="alpha/beta-Hydrolases"/>
    <property type="match status" value="1"/>
</dbReference>
<dbReference type="AlphaFoldDB" id="A0A450S8S5"/>
<dbReference type="EMBL" id="CAADEY010000021">
    <property type="protein sequence ID" value="VFJ48281.1"/>
    <property type="molecule type" value="Genomic_DNA"/>
</dbReference>
<proteinExistence type="predicted"/>
<feature type="domain" description="AB hydrolase-1" evidence="1">
    <location>
        <begin position="38"/>
        <end position="277"/>
    </location>
</feature>